<evidence type="ECO:0000256" key="1">
    <source>
        <dbReference type="SAM" id="MobiDB-lite"/>
    </source>
</evidence>
<protein>
    <recommendedName>
        <fullName evidence="5">Antibiotic biosynthesis monooxygenase</fullName>
    </recommendedName>
</protein>
<keyword evidence="2" id="KW-0472">Membrane</keyword>
<dbReference type="AlphaFoldDB" id="A0A0B5E2W0"/>
<accession>A0A0B5E2W0</accession>
<dbReference type="KEGG" id="cid:P73_2970"/>
<name>A0A0B5E2W0_9RHOB</name>
<gene>
    <name evidence="3" type="ORF">P73_2970</name>
</gene>
<sequence>MTNCSNDLARPAPPPAAAAPRGFTLSASATAERAAGLAADMSEALAALRRNPLVDSIEFREKRSETGHRFQITVHARAHPETDENPLGELIRELQDAPDVDVVTETSCLSALKNKLPHTPLPPFWKRWLVSMIAVYPALIVIFYMLRPVAANLPTPLSLFLVAFFLTGLNARYILPFLNRRLPRWLFT</sequence>
<evidence type="ECO:0000313" key="4">
    <source>
        <dbReference type="Proteomes" id="UP000031521"/>
    </source>
</evidence>
<dbReference type="HOGENOM" id="CLU_1438714_0_0_5"/>
<dbReference type="EMBL" id="CP004393">
    <property type="protein sequence ID" value="AJE47685.1"/>
    <property type="molecule type" value="Genomic_DNA"/>
</dbReference>
<proteinExistence type="predicted"/>
<keyword evidence="2" id="KW-1133">Transmembrane helix</keyword>
<evidence type="ECO:0000256" key="2">
    <source>
        <dbReference type="SAM" id="Phobius"/>
    </source>
</evidence>
<dbReference type="OrthoDB" id="7876175at2"/>
<feature type="transmembrane region" description="Helical" evidence="2">
    <location>
        <begin position="158"/>
        <end position="175"/>
    </location>
</feature>
<feature type="region of interest" description="Disordered" evidence="1">
    <location>
        <begin position="1"/>
        <end position="20"/>
    </location>
</feature>
<keyword evidence="2" id="KW-0812">Transmembrane</keyword>
<reference evidence="3 4" key="1">
    <citation type="journal article" date="2014" name="Int. J. Syst. Evol. Microbiol.">
        <title>Celeribacter indicus sp. nov., a polycyclic aromatic hydrocarbon-degrading bacterium from deep-sea sediment and reclassification of Huaishuia halophila as Celeribacter halophilus comb. nov.</title>
        <authorList>
            <person name="Lai Q."/>
            <person name="Cao J."/>
            <person name="Yuan J."/>
            <person name="Li F."/>
            <person name="Shao Z."/>
        </authorList>
    </citation>
    <scope>NUCLEOTIDE SEQUENCE [LARGE SCALE GENOMIC DNA]</scope>
    <source>
        <strain evidence="3">P73</strain>
    </source>
</reference>
<dbReference type="Proteomes" id="UP000031521">
    <property type="component" value="Chromosome"/>
</dbReference>
<evidence type="ECO:0008006" key="5">
    <source>
        <dbReference type="Google" id="ProtNLM"/>
    </source>
</evidence>
<keyword evidence="4" id="KW-1185">Reference proteome</keyword>
<dbReference type="RefSeq" id="WP_043870187.1">
    <property type="nucleotide sequence ID" value="NZ_CP004393.1"/>
</dbReference>
<evidence type="ECO:0000313" key="3">
    <source>
        <dbReference type="EMBL" id="AJE47685.1"/>
    </source>
</evidence>
<feature type="transmembrane region" description="Helical" evidence="2">
    <location>
        <begin position="128"/>
        <end position="146"/>
    </location>
</feature>
<organism evidence="3 4">
    <name type="scientific">Celeribacter indicus</name>
    <dbReference type="NCBI Taxonomy" id="1208324"/>
    <lineage>
        <taxon>Bacteria</taxon>
        <taxon>Pseudomonadati</taxon>
        <taxon>Pseudomonadota</taxon>
        <taxon>Alphaproteobacteria</taxon>
        <taxon>Rhodobacterales</taxon>
        <taxon>Roseobacteraceae</taxon>
        <taxon>Celeribacter</taxon>
    </lineage>
</organism>